<name>A0ABS6AYC4_9NOCA</name>
<keyword evidence="1 2" id="KW-0238">DNA-binding</keyword>
<evidence type="ECO:0000256" key="2">
    <source>
        <dbReference type="PROSITE-ProRule" id="PRU00335"/>
    </source>
</evidence>
<gene>
    <name evidence="4" type="ORF">KO481_16130</name>
</gene>
<evidence type="ECO:0000256" key="1">
    <source>
        <dbReference type="ARBA" id="ARBA00023125"/>
    </source>
</evidence>
<dbReference type="InterPro" id="IPR050624">
    <property type="entry name" value="HTH-type_Tx_Regulator"/>
</dbReference>
<sequence>MAGEDRRKRRSRKLLREAFLSLVLERGYAAITVEDITERADLGRATFYTHYSDKDALLDQIVTDLIEEMQRRLEPLFDVSAQPFTGKAVRELFRHAAEERDAYRVVLRGEGDGRALRRFVEDRSAAAAHTFAARAVANGSELRVDAEVLARAWVGQLLITLSWWLESESAMSADQVAAQLLDISLRGRFWASGFDGEPPARS</sequence>
<dbReference type="PROSITE" id="PS50977">
    <property type="entry name" value="HTH_TETR_2"/>
    <property type="match status" value="1"/>
</dbReference>
<dbReference type="InterPro" id="IPR001647">
    <property type="entry name" value="HTH_TetR"/>
</dbReference>
<dbReference type="SUPFAM" id="SSF46689">
    <property type="entry name" value="Homeodomain-like"/>
    <property type="match status" value="1"/>
</dbReference>
<comment type="caution">
    <text evidence="4">The sequence shown here is derived from an EMBL/GenBank/DDBJ whole genome shotgun (WGS) entry which is preliminary data.</text>
</comment>
<dbReference type="Pfam" id="PF00440">
    <property type="entry name" value="TetR_N"/>
    <property type="match status" value="1"/>
</dbReference>
<protein>
    <submittedName>
        <fullName evidence="4">TetR/AcrR family transcriptional regulator</fullName>
    </submittedName>
</protein>
<dbReference type="RefSeq" id="WP_215917976.1">
    <property type="nucleotide sequence ID" value="NZ_JAHKNI010000005.1"/>
</dbReference>
<keyword evidence="5" id="KW-1185">Reference proteome</keyword>
<evidence type="ECO:0000313" key="4">
    <source>
        <dbReference type="EMBL" id="MBU3063048.1"/>
    </source>
</evidence>
<organism evidence="4 5">
    <name type="scientific">Nocardia albiluteola</name>
    <dbReference type="NCBI Taxonomy" id="2842303"/>
    <lineage>
        <taxon>Bacteria</taxon>
        <taxon>Bacillati</taxon>
        <taxon>Actinomycetota</taxon>
        <taxon>Actinomycetes</taxon>
        <taxon>Mycobacteriales</taxon>
        <taxon>Nocardiaceae</taxon>
        <taxon>Nocardia</taxon>
    </lineage>
</organism>
<dbReference type="EMBL" id="JAHKNI010000005">
    <property type="protein sequence ID" value="MBU3063048.1"/>
    <property type="molecule type" value="Genomic_DNA"/>
</dbReference>
<dbReference type="PANTHER" id="PTHR43479:SF7">
    <property type="entry name" value="TETR-FAMILY TRANSCRIPTIONAL REGULATOR"/>
    <property type="match status" value="1"/>
</dbReference>
<dbReference type="PRINTS" id="PR00455">
    <property type="entry name" value="HTHTETR"/>
</dbReference>
<evidence type="ECO:0000313" key="5">
    <source>
        <dbReference type="Proteomes" id="UP000733379"/>
    </source>
</evidence>
<dbReference type="SUPFAM" id="SSF48498">
    <property type="entry name" value="Tetracyclin repressor-like, C-terminal domain"/>
    <property type="match status" value="1"/>
</dbReference>
<feature type="DNA-binding region" description="H-T-H motif" evidence="2">
    <location>
        <begin position="32"/>
        <end position="51"/>
    </location>
</feature>
<dbReference type="PANTHER" id="PTHR43479">
    <property type="entry name" value="ACREF/ENVCD OPERON REPRESSOR-RELATED"/>
    <property type="match status" value="1"/>
</dbReference>
<dbReference type="InterPro" id="IPR036271">
    <property type="entry name" value="Tet_transcr_reg_TetR-rel_C_sf"/>
</dbReference>
<dbReference type="Proteomes" id="UP000733379">
    <property type="component" value="Unassembled WGS sequence"/>
</dbReference>
<feature type="domain" description="HTH tetR-type" evidence="3">
    <location>
        <begin position="9"/>
        <end position="69"/>
    </location>
</feature>
<accession>A0ABS6AYC4</accession>
<evidence type="ECO:0000259" key="3">
    <source>
        <dbReference type="PROSITE" id="PS50977"/>
    </source>
</evidence>
<reference evidence="4 5" key="1">
    <citation type="submission" date="2021-06" db="EMBL/GenBank/DDBJ databases">
        <title>Actinomycetes sequencing.</title>
        <authorList>
            <person name="Shan Q."/>
        </authorList>
    </citation>
    <scope>NUCLEOTIDE SEQUENCE [LARGE SCALE GENOMIC DNA]</scope>
    <source>
        <strain evidence="4 5">NEAU-G5</strain>
    </source>
</reference>
<proteinExistence type="predicted"/>
<dbReference type="InterPro" id="IPR009057">
    <property type="entry name" value="Homeodomain-like_sf"/>
</dbReference>
<dbReference type="Gene3D" id="1.10.357.10">
    <property type="entry name" value="Tetracycline Repressor, domain 2"/>
    <property type="match status" value="1"/>
</dbReference>